<reference evidence="1 4" key="1">
    <citation type="submission" date="2015-01" db="EMBL/GenBank/DDBJ databases">
        <title>Vibrio sp. C1 JCM 19231 whole genome shotgun sequence.</title>
        <authorList>
            <person name="Sawabe T."/>
            <person name="Meirelles P."/>
            <person name="Feng G."/>
            <person name="Sayaka M."/>
            <person name="Hattori M."/>
            <person name="Ohkuma M."/>
        </authorList>
    </citation>
    <scope>NUCLEOTIDE SEQUENCE [LARGE SCALE GENOMIC DNA]</scope>
    <source>
        <strain evidence="4">JCM 19231</strain>
        <strain evidence="1">JCM19231</strain>
    </source>
</reference>
<proteinExistence type="predicted"/>
<protein>
    <submittedName>
        <fullName evidence="1">Uncharacterized protein</fullName>
    </submittedName>
</protein>
<gene>
    <name evidence="1" type="ORF">JCM19231_4983</name>
    <name evidence="2" type="ORF">JCM19241_4924</name>
</gene>
<evidence type="ECO:0000313" key="2">
    <source>
        <dbReference type="EMBL" id="GAM78219.1"/>
    </source>
</evidence>
<comment type="caution">
    <text evidence="1">The sequence shown here is derived from an EMBL/GenBank/DDBJ whole genome shotgun (WGS) entry which is preliminary data.</text>
</comment>
<dbReference type="EMBL" id="BBSC01000012">
    <property type="protein sequence ID" value="GAM78219.1"/>
    <property type="molecule type" value="Genomic_DNA"/>
</dbReference>
<keyword evidence="4" id="KW-1185">Reference proteome</keyword>
<dbReference type="Proteomes" id="UP000031666">
    <property type="component" value="Unassembled WGS sequence"/>
</dbReference>
<dbReference type="EMBL" id="BBRZ01000140">
    <property type="protein sequence ID" value="GAM59314.1"/>
    <property type="molecule type" value="Genomic_DNA"/>
</dbReference>
<organism evidence="1 4">
    <name type="scientific">Vibrio ishigakensis</name>
    <dbReference type="NCBI Taxonomy" id="1481914"/>
    <lineage>
        <taxon>Bacteria</taxon>
        <taxon>Pseudomonadati</taxon>
        <taxon>Pseudomonadota</taxon>
        <taxon>Gammaproteobacteria</taxon>
        <taxon>Vibrionales</taxon>
        <taxon>Vibrionaceae</taxon>
        <taxon>Vibrio</taxon>
    </lineage>
</organism>
<name>A0A0B8P8S9_9VIBR</name>
<evidence type="ECO:0000313" key="3">
    <source>
        <dbReference type="Proteomes" id="UP000031666"/>
    </source>
</evidence>
<dbReference type="Proteomes" id="UP000031671">
    <property type="component" value="Unassembled WGS sequence"/>
</dbReference>
<accession>A0A0B8QVR0</accession>
<dbReference type="STRING" id="1481914.JCM19241_4924"/>
<evidence type="ECO:0000313" key="1">
    <source>
        <dbReference type="EMBL" id="GAM59314.1"/>
    </source>
</evidence>
<accession>A0A0B8P8S9</accession>
<reference evidence="2 3" key="2">
    <citation type="submission" date="2015-01" db="EMBL/GenBank/DDBJ databases">
        <title>Vibrio sp. C94 JCM 19241 whole genome shotgun sequence.</title>
        <authorList>
            <person name="Sawabe T."/>
            <person name="Meirelles P."/>
            <person name="Feng G."/>
            <person name="Sayaka M."/>
            <person name="Hattori M."/>
            <person name="Ohkuma M."/>
        </authorList>
    </citation>
    <scope>NUCLEOTIDE SEQUENCE [LARGE SCALE GENOMIC DNA]</scope>
    <source>
        <strain evidence="3">JCM 19241</strain>
        <strain evidence="2">JCM19241</strain>
    </source>
</reference>
<sequence>MSILVDFKNITQRLLDFDSQILQHRYQQAPLLRGIAYTLIACEWEGSPDILSDVYMPDAENRVSYLQTLERLGYQCEEHHLDITQLEQKDINLPAYIETGELSAILLSVEAQWPVSMTSRTTTPLFWILSANR</sequence>
<reference evidence="3 4" key="3">
    <citation type="submission" date="2015-01" db="EMBL/GenBank/DDBJ databases">
        <authorList>
            <consortium name="NBRP consortium"/>
            <person name="Sawabe T."/>
            <person name="Meirelles P."/>
            <person name="Feng G."/>
            <person name="Sayaka M."/>
            <person name="Hattori M."/>
            <person name="Ohkuma M."/>
        </authorList>
    </citation>
    <scope>NUCLEOTIDE SEQUENCE [LARGE SCALE GENOMIC DNA]</scope>
    <source>
        <strain evidence="4">JCM 19231</strain>
        <strain evidence="3">JCM 19241</strain>
        <strain evidence="1">JCM19231</strain>
        <strain evidence="2">JCM19241</strain>
    </source>
</reference>
<dbReference type="AlphaFoldDB" id="A0A0B8P8S9"/>
<evidence type="ECO:0000313" key="4">
    <source>
        <dbReference type="Proteomes" id="UP000031671"/>
    </source>
</evidence>